<evidence type="ECO:0000256" key="13">
    <source>
        <dbReference type="ARBA" id="ARBA00037706"/>
    </source>
</evidence>
<evidence type="ECO:0000256" key="7">
    <source>
        <dbReference type="ARBA" id="ARBA00022723"/>
    </source>
</evidence>
<dbReference type="EC" id="2.4.1.101" evidence="14 17"/>
<comment type="cofactor">
    <cofactor evidence="17">
        <name>Mn(2+)</name>
        <dbReference type="ChEBI" id="CHEBI:29035"/>
    </cofactor>
    <text evidence="17">The cofactor is mostly bound to the substrate.</text>
</comment>
<keyword evidence="7 17" id="KW-0479">Metal-binding</keyword>
<comment type="function">
    <text evidence="13 17">Initiates complex N-linked carbohydrate formation. Essential for the conversion of high-mannose to hybrid and complex N-glycans.</text>
</comment>
<dbReference type="WBParaSite" id="GPUH_0000980801-mRNA-1">
    <property type="protein sequence ID" value="GPUH_0000980801-mRNA-1"/>
    <property type="gene ID" value="GPUH_0000980801"/>
</dbReference>
<keyword evidence="11" id="KW-0472">Membrane</keyword>
<evidence type="ECO:0000256" key="4">
    <source>
        <dbReference type="ARBA" id="ARBA00022676"/>
    </source>
</evidence>
<keyword evidence="5" id="KW-0808">Transferase</keyword>
<evidence type="ECO:0000256" key="8">
    <source>
        <dbReference type="ARBA" id="ARBA00022968"/>
    </source>
</evidence>
<dbReference type="PANTHER" id="PTHR10468">
    <property type="entry name" value="PROTEIN O-LINKED-MANNOSE BETA-1,2-N-ACETYLGLUCOSAMINYLTRANSFERASE 1/ALPHA-1,3-MANNOSYL-GLYCOPROTEIN 2-BETA-N-ACETYLGLUCOSAMINYLTRANSFERASE"/>
    <property type="match status" value="1"/>
</dbReference>
<keyword evidence="12 17" id="KW-0464">Manganese</keyword>
<keyword evidence="10 17" id="KW-0333">Golgi apparatus</keyword>
<evidence type="ECO:0000256" key="16">
    <source>
        <dbReference type="ARBA" id="ARBA00049421"/>
    </source>
</evidence>
<dbReference type="Gene3D" id="3.90.550.10">
    <property type="entry name" value="Spore Coat Polysaccharide Biosynthesis Protein SpsA, Chain A"/>
    <property type="match status" value="1"/>
</dbReference>
<evidence type="ECO:0000256" key="1">
    <source>
        <dbReference type="ARBA" id="ARBA00004323"/>
    </source>
</evidence>
<comment type="pathway">
    <text evidence="2 17">Protein modification; protein glycosylation.</text>
</comment>
<dbReference type="PANTHER" id="PTHR10468:SF0">
    <property type="entry name" value="ALPHA-1,3-MANNOSYL-GLYCOPROTEIN 2-BETA-N-ACETYLGLUCOSAMINYLTRANSFERASE"/>
    <property type="match status" value="1"/>
</dbReference>
<comment type="similarity">
    <text evidence="3 17">Belongs to the glycosyltransferase 13 family.</text>
</comment>
<dbReference type="GO" id="GO:0006487">
    <property type="term" value="P:protein N-linked glycosylation"/>
    <property type="evidence" value="ECO:0007669"/>
    <property type="project" value="TreeGrafter"/>
</dbReference>
<reference evidence="18" key="1">
    <citation type="submission" date="2016-06" db="UniProtKB">
        <authorList>
            <consortium name="WormBaseParasite"/>
        </authorList>
    </citation>
    <scope>IDENTIFICATION</scope>
</reference>
<evidence type="ECO:0000256" key="15">
    <source>
        <dbReference type="ARBA" id="ARBA00041712"/>
    </source>
</evidence>
<dbReference type="InterPro" id="IPR052261">
    <property type="entry name" value="Glycosyltransferase_13"/>
</dbReference>
<dbReference type="GO" id="GO:0000139">
    <property type="term" value="C:Golgi membrane"/>
    <property type="evidence" value="ECO:0007669"/>
    <property type="project" value="UniProtKB-SubCell"/>
</dbReference>
<accession>A0A183DM56</accession>
<evidence type="ECO:0000256" key="5">
    <source>
        <dbReference type="ARBA" id="ARBA00022679"/>
    </source>
</evidence>
<dbReference type="InterPro" id="IPR004139">
    <property type="entry name" value="Glyco_trans_13"/>
</dbReference>
<evidence type="ECO:0000256" key="12">
    <source>
        <dbReference type="ARBA" id="ARBA00023211"/>
    </source>
</evidence>
<dbReference type="Pfam" id="PF03071">
    <property type="entry name" value="GNT-I"/>
    <property type="match status" value="1"/>
</dbReference>
<evidence type="ECO:0000313" key="18">
    <source>
        <dbReference type="WBParaSite" id="GPUH_0000980801-mRNA-1"/>
    </source>
</evidence>
<dbReference type="AlphaFoldDB" id="A0A183DM56"/>
<evidence type="ECO:0000256" key="14">
    <source>
        <dbReference type="ARBA" id="ARBA00038949"/>
    </source>
</evidence>
<sequence length="62" mass="7049">LAPDFLEYMLAAKKLLLEDKTLWCVSAWNDNGKADVIAKNNSMLHRTDFFPGFFHQSCPCSV</sequence>
<evidence type="ECO:0000256" key="6">
    <source>
        <dbReference type="ARBA" id="ARBA00022692"/>
    </source>
</evidence>
<evidence type="ECO:0000256" key="2">
    <source>
        <dbReference type="ARBA" id="ARBA00004922"/>
    </source>
</evidence>
<comment type="subcellular location">
    <subcellularLocation>
        <location evidence="1 17">Golgi apparatus membrane</location>
        <topology evidence="1 17">Single-pass type II membrane protein</topology>
    </subcellularLocation>
</comment>
<keyword evidence="4 17" id="KW-0328">Glycosyltransferase</keyword>
<keyword evidence="9" id="KW-1133">Transmembrane helix</keyword>
<evidence type="ECO:0000256" key="17">
    <source>
        <dbReference type="RuleBase" id="RU368119"/>
    </source>
</evidence>
<dbReference type="GO" id="GO:0003827">
    <property type="term" value="F:alpha-1,3-mannosylglycoprotein 2-beta-N-acetylglucosaminyltransferase activity"/>
    <property type="evidence" value="ECO:0007669"/>
    <property type="project" value="UniProtKB-UniRule"/>
</dbReference>
<keyword evidence="6" id="KW-0812">Transmembrane</keyword>
<evidence type="ECO:0000256" key="9">
    <source>
        <dbReference type="ARBA" id="ARBA00022989"/>
    </source>
</evidence>
<keyword evidence="8 17" id="KW-0735">Signal-anchor</keyword>
<name>A0A183DM56_9BILA</name>
<evidence type="ECO:0000256" key="10">
    <source>
        <dbReference type="ARBA" id="ARBA00023034"/>
    </source>
</evidence>
<comment type="catalytic activity">
    <reaction evidence="16 17">
        <text>N(4)-(alpha-D-Man-(1-&gt;3)-[alpha-D-Man-(1-&gt;3)-[alpha-D-Man-(1-&gt;6)]-alpha-D-Man-(1-&gt;6)]-beta-D-Man-(1-&gt;4)-beta-D-GlcNAc-(1-&gt;4)-beta-D-GlcNAc)-L-asparaginyl-[protein] (N-glucan mannose isomer 5A1,2) + UDP-N-acetyl-alpha-D-glucosamine = N(4)-{beta-D-GlcNAc-(1-&gt;2)-alpha-D-Man-(1-&gt;3)-[alpha-D-Man-(1-&gt;3)-[alpha-D-Man-(1-&gt;6)]-alpha-D-Man-(1-&gt;6)]-beta-D-Man-(1-&gt;4)-beta-D-GlcNAc-(1-&gt;4)-beta-D-GlcNAc}-L-asparaginyl-[protein] + UDP + H(+)</text>
        <dbReference type="Rhea" id="RHEA:11456"/>
        <dbReference type="Rhea" id="RHEA-COMP:14367"/>
        <dbReference type="Rhea" id="RHEA-COMP:14368"/>
        <dbReference type="ChEBI" id="CHEBI:15378"/>
        <dbReference type="ChEBI" id="CHEBI:57705"/>
        <dbReference type="ChEBI" id="CHEBI:58223"/>
        <dbReference type="ChEBI" id="CHEBI:59087"/>
        <dbReference type="ChEBI" id="CHEBI:60625"/>
        <dbReference type="EC" id="2.4.1.101"/>
    </reaction>
</comment>
<dbReference type="GO" id="GO:0030145">
    <property type="term" value="F:manganese ion binding"/>
    <property type="evidence" value="ECO:0007669"/>
    <property type="project" value="UniProtKB-UniRule"/>
</dbReference>
<organism evidence="18">
    <name type="scientific">Gongylonema pulchrum</name>
    <dbReference type="NCBI Taxonomy" id="637853"/>
    <lineage>
        <taxon>Eukaryota</taxon>
        <taxon>Metazoa</taxon>
        <taxon>Ecdysozoa</taxon>
        <taxon>Nematoda</taxon>
        <taxon>Chromadorea</taxon>
        <taxon>Rhabditida</taxon>
        <taxon>Spirurina</taxon>
        <taxon>Spiruromorpha</taxon>
        <taxon>Spiruroidea</taxon>
        <taxon>Gongylonematidae</taxon>
        <taxon>Gongylonema</taxon>
    </lineage>
</organism>
<dbReference type="InterPro" id="IPR029044">
    <property type="entry name" value="Nucleotide-diphossugar_trans"/>
</dbReference>
<proteinExistence type="inferred from homology"/>
<dbReference type="UniPathway" id="UPA00378"/>
<evidence type="ECO:0000256" key="3">
    <source>
        <dbReference type="ARBA" id="ARBA00006492"/>
    </source>
</evidence>
<evidence type="ECO:0000256" key="11">
    <source>
        <dbReference type="ARBA" id="ARBA00023136"/>
    </source>
</evidence>
<protein>
    <recommendedName>
        <fullName evidence="14 17">Alpha-1,3-mannosyl-glycoprotein 2-beta-N-acetylglucosaminyltransferase</fullName>
        <shortName evidence="17">GNT-I</shortName>
        <shortName evidence="17">GlcNAc-T I</shortName>
        <ecNumber evidence="14 17">2.4.1.101</ecNumber>
    </recommendedName>
    <alternativeName>
        <fullName evidence="15 17">N-glycosyl-oligosaccharide-glycoprotein N-acetylglucosaminyltransferase I</fullName>
    </alternativeName>
</protein>